<dbReference type="AlphaFoldDB" id="A0A316T946"/>
<evidence type="ECO:0000313" key="5">
    <source>
        <dbReference type="Proteomes" id="UP000245507"/>
    </source>
</evidence>
<comment type="caution">
    <text evidence="4">The sequence shown here is derived from an EMBL/GenBank/DDBJ whole genome shotgun (WGS) entry which is preliminary data.</text>
</comment>
<dbReference type="Pfam" id="PF00534">
    <property type="entry name" value="Glycos_transf_1"/>
    <property type="match status" value="1"/>
</dbReference>
<reference evidence="4 5" key="1">
    <citation type="submission" date="2018-05" db="EMBL/GenBank/DDBJ databases">
        <title>Nocardioides silvaticus genome.</title>
        <authorList>
            <person name="Li C."/>
            <person name="Wang G."/>
        </authorList>
    </citation>
    <scope>NUCLEOTIDE SEQUENCE [LARGE SCALE GENOMIC DNA]</scope>
    <source>
        <strain evidence="4 5">CCTCC AB 2018079</strain>
    </source>
</reference>
<dbReference type="RefSeq" id="WP_109697515.1">
    <property type="nucleotide sequence ID" value="NZ_QGDD01000015.1"/>
</dbReference>
<dbReference type="EMBL" id="QGDD01000015">
    <property type="protein sequence ID" value="PWN00833.1"/>
    <property type="molecule type" value="Genomic_DNA"/>
</dbReference>
<accession>A0A316T946</accession>
<dbReference type="CDD" id="cd03801">
    <property type="entry name" value="GT4_PimA-like"/>
    <property type="match status" value="1"/>
</dbReference>
<keyword evidence="5" id="KW-1185">Reference proteome</keyword>
<gene>
    <name evidence="4" type="ORF">DJ010_21530</name>
</gene>
<keyword evidence="2 4" id="KW-0808">Transferase</keyword>
<protein>
    <submittedName>
        <fullName evidence="4">Glycosyl transferase</fullName>
    </submittedName>
</protein>
<dbReference type="SUPFAM" id="SSF53756">
    <property type="entry name" value="UDP-Glycosyltransferase/glycogen phosphorylase"/>
    <property type="match status" value="1"/>
</dbReference>
<name>A0A316T946_9ACTN</name>
<feature type="domain" description="Glycosyl transferase family 1" evidence="3">
    <location>
        <begin position="155"/>
        <end position="307"/>
    </location>
</feature>
<evidence type="ECO:0000256" key="1">
    <source>
        <dbReference type="ARBA" id="ARBA00022676"/>
    </source>
</evidence>
<dbReference type="InterPro" id="IPR001296">
    <property type="entry name" value="Glyco_trans_1"/>
</dbReference>
<keyword evidence="1" id="KW-0328">Glycosyltransferase</keyword>
<dbReference type="Gene3D" id="3.40.50.2000">
    <property type="entry name" value="Glycogen Phosphorylase B"/>
    <property type="match status" value="2"/>
</dbReference>
<evidence type="ECO:0000256" key="2">
    <source>
        <dbReference type="ARBA" id="ARBA00022679"/>
    </source>
</evidence>
<dbReference type="Proteomes" id="UP000245507">
    <property type="component" value="Unassembled WGS sequence"/>
</dbReference>
<dbReference type="PANTHER" id="PTHR12526">
    <property type="entry name" value="GLYCOSYLTRANSFERASE"/>
    <property type="match status" value="1"/>
</dbReference>
<evidence type="ECO:0000313" key="4">
    <source>
        <dbReference type="EMBL" id="PWN00833.1"/>
    </source>
</evidence>
<sequence>MTPFLVPVGIDDPALPSGGNRYDRRVIDELRALGRVVHEHRVTPADVPALLDEIPDRTVVLVDGLLATQAPDVLVPTAKRLALVVLLHMPFAETFPALADAEREVLTSAAGVVTTSKWARRWVVAHHGLDPERVTTATPGADPARAAHGSRTGVELLCLAAVTRAKGHDVLLSALGEIADLDWRYTCAGTLQLEPDFVAGLRDLAARSGIGDRVRFTGPLGGADLDAALSGADLLVSASRHEAYGMGVTEALAHAVPVVASDVGGHPEAVEGAGLLVPPDDPDRLADALRTWLESPRDRRRLRRAAADRRTTLAPWRTTADRIAAALDEADARGGPP</sequence>
<dbReference type="GO" id="GO:0016757">
    <property type="term" value="F:glycosyltransferase activity"/>
    <property type="evidence" value="ECO:0007669"/>
    <property type="project" value="UniProtKB-KW"/>
</dbReference>
<organism evidence="4 5">
    <name type="scientific">Nocardioides silvaticus</name>
    <dbReference type="NCBI Taxonomy" id="2201891"/>
    <lineage>
        <taxon>Bacteria</taxon>
        <taxon>Bacillati</taxon>
        <taxon>Actinomycetota</taxon>
        <taxon>Actinomycetes</taxon>
        <taxon>Propionibacteriales</taxon>
        <taxon>Nocardioidaceae</taxon>
        <taxon>Nocardioides</taxon>
    </lineage>
</organism>
<evidence type="ECO:0000259" key="3">
    <source>
        <dbReference type="Pfam" id="PF00534"/>
    </source>
</evidence>
<proteinExistence type="predicted"/>
<dbReference type="OrthoDB" id="9765330at2"/>
<dbReference type="PANTHER" id="PTHR12526:SF510">
    <property type="entry name" value="D-INOSITOL 3-PHOSPHATE GLYCOSYLTRANSFERASE"/>
    <property type="match status" value="1"/>
</dbReference>